<protein>
    <submittedName>
        <fullName evidence="1">Uncharacterized protein</fullName>
    </submittedName>
</protein>
<dbReference type="Gramene" id="OMO61897">
    <property type="protein sequence ID" value="OMO61897"/>
    <property type="gene ID" value="CCACVL1_23170"/>
</dbReference>
<comment type="caution">
    <text evidence="1">The sequence shown here is derived from an EMBL/GenBank/DDBJ whole genome shotgun (WGS) entry which is preliminary data.</text>
</comment>
<sequence>AQLQIHFQGRNKNQGRHQFVFD</sequence>
<gene>
    <name evidence="1" type="ORF">CCACVL1_23170</name>
</gene>
<dbReference type="Proteomes" id="UP000188268">
    <property type="component" value="Unassembled WGS sequence"/>
</dbReference>
<evidence type="ECO:0000313" key="2">
    <source>
        <dbReference type="Proteomes" id="UP000188268"/>
    </source>
</evidence>
<organism evidence="1 2">
    <name type="scientific">Corchorus capsularis</name>
    <name type="common">Jute</name>
    <dbReference type="NCBI Taxonomy" id="210143"/>
    <lineage>
        <taxon>Eukaryota</taxon>
        <taxon>Viridiplantae</taxon>
        <taxon>Streptophyta</taxon>
        <taxon>Embryophyta</taxon>
        <taxon>Tracheophyta</taxon>
        <taxon>Spermatophyta</taxon>
        <taxon>Magnoliopsida</taxon>
        <taxon>eudicotyledons</taxon>
        <taxon>Gunneridae</taxon>
        <taxon>Pentapetalae</taxon>
        <taxon>rosids</taxon>
        <taxon>malvids</taxon>
        <taxon>Malvales</taxon>
        <taxon>Malvaceae</taxon>
        <taxon>Grewioideae</taxon>
        <taxon>Apeibeae</taxon>
        <taxon>Corchorus</taxon>
    </lineage>
</organism>
<name>A0A1R3GV29_COCAP</name>
<proteinExistence type="predicted"/>
<feature type="non-terminal residue" evidence="1">
    <location>
        <position position="1"/>
    </location>
</feature>
<accession>A0A1R3GV29</accession>
<keyword evidence="2" id="KW-1185">Reference proteome</keyword>
<dbReference type="AlphaFoldDB" id="A0A1R3GV29"/>
<evidence type="ECO:0000313" key="1">
    <source>
        <dbReference type="EMBL" id="OMO61897.1"/>
    </source>
</evidence>
<reference evidence="1 2" key="1">
    <citation type="submission" date="2013-09" db="EMBL/GenBank/DDBJ databases">
        <title>Corchorus capsularis genome sequencing.</title>
        <authorList>
            <person name="Alam M."/>
            <person name="Haque M.S."/>
            <person name="Islam M.S."/>
            <person name="Emdad E.M."/>
            <person name="Islam M.M."/>
            <person name="Ahmed B."/>
            <person name="Halim A."/>
            <person name="Hossen Q.M.M."/>
            <person name="Hossain M.Z."/>
            <person name="Ahmed R."/>
            <person name="Khan M.M."/>
            <person name="Islam R."/>
            <person name="Rashid M.M."/>
            <person name="Khan S.A."/>
            <person name="Rahman M.S."/>
            <person name="Alam M."/>
        </authorList>
    </citation>
    <scope>NUCLEOTIDE SEQUENCE [LARGE SCALE GENOMIC DNA]</scope>
    <source>
        <strain evidence="2">cv. CVL-1</strain>
        <tissue evidence="1">Whole seedling</tissue>
    </source>
</reference>
<dbReference type="EMBL" id="AWWV01013374">
    <property type="protein sequence ID" value="OMO61897.1"/>
    <property type="molecule type" value="Genomic_DNA"/>
</dbReference>